<comment type="caution">
    <text evidence="1">The sequence shown here is derived from an EMBL/GenBank/DDBJ whole genome shotgun (WGS) entry which is preliminary data.</text>
</comment>
<protein>
    <submittedName>
        <fullName evidence="1">Uncharacterized protein</fullName>
    </submittedName>
</protein>
<name>A0A5J4WLD3_9EUKA</name>
<accession>A0A5J4WLD3</accession>
<dbReference type="EMBL" id="SNRW01001633">
    <property type="protein sequence ID" value="KAA6395633.1"/>
    <property type="molecule type" value="Genomic_DNA"/>
</dbReference>
<dbReference type="OrthoDB" id="10618466at2759"/>
<proteinExistence type="predicted"/>
<dbReference type="Proteomes" id="UP000324800">
    <property type="component" value="Unassembled WGS sequence"/>
</dbReference>
<gene>
    <name evidence="1" type="ORF">EZS28_008843</name>
</gene>
<sequence length="168" mass="19262">MLEEVPRLTKSSYDFIPPRFDASSDLGEEADVDPMQKAQEKYALPLHQMDFLKFTAEPDLRFNAFSAMDTKARNELLTKRAAAPSLGEIQASISNRERLMLDRFAAPELLQERKLVTEFCNKIFSSTPGHNPSLDTYLGKDNNITWEDIYGSNEEMENTRMTFEQNID</sequence>
<organism evidence="1 2">
    <name type="scientific">Streblomastix strix</name>
    <dbReference type="NCBI Taxonomy" id="222440"/>
    <lineage>
        <taxon>Eukaryota</taxon>
        <taxon>Metamonada</taxon>
        <taxon>Preaxostyla</taxon>
        <taxon>Oxymonadida</taxon>
        <taxon>Streblomastigidae</taxon>
        <taxon>Streblomastix</taxon>
    </lineage>
</organism>
<evidence type="ECO:0000313" key="1">
    <source>
        <dbReference type="EMBL" id="KAA6395633.1"/>
    </source>
</evidence>
<reference evidence="1 2" key="1">
    <citation type="submission" date="2019-03" db="EMBL/GenBank/DDBJ databases">
        <title>Single cell metagenomics reveals metabolic interactions within the superorganism composed of flagellate Streblomastix strix and complex community of Bacteroidetes bacteria on its surface.</title>
        <authorList>
            <person name="Treitli S.C."/>
            <person name="Kolisko M."/>
            <person name="Husnik F."/>
            <person name="Keeling P."/>
            <person name="Hampl V."/>
        </authorList>
    </citation>
    <scope>NUCLEOTIDE SEQUENCE [LARGE SCALE GENOMIC DNA]</scope>
    <source>
        <strain evidence="1">ST1C</strain>
    </source>
</reference>
<dbReference type="AlphaFoldDB" id="A0A5J4WLD3"/>
<evidence type="ECO:0000313" key="2">
    <source>
        <dbReference type="Proteomes" id="UP000324800"/>
    </source>
</evidence>